<accession>A0A1K1QL80</accession>
<protein>
    <recommendedName>
        <fullName evidence="4">Repeat domain-containing protein</fullName>
    </recommendedName>
</protein>
<feature type="chain" id="PRO_5012295254" description="Repeat domain-containing protein" evidence="1">
    <location>
        <begin position="19"/>
        <end position="238"/>
    </location>
</feature>
<proteinExistence type="predicted"/>
<evidence type="ECO:0000313" key="3">
    <source>
        <dbReference type="Proteomes" id="UP000183257"/>
    </source>
</evidence>
<keyword evidence="1" id="KW-0732">Signal</keyword>
<dbReference type="EMBL" id="FPIY01000004">
    <property type="protein sequence ID" value="SFW60371.1"/>
    <property type="molecule type" value="Genomic_DNA"/>
</dbReference>
<dbReference type="STRING" id="76595.SAMN05660313_02734"/>
<gene>
    <name evidence="2" type="ORF">SAMN05660313_02734</name>
</gene>
<keyword evidence="3" id="KW-1185">Reference proteome</keyword>
<evidence type="ECO:0000313" key="2">
    <source>
        <dbReference type="EMBL" id="SFW60371.1"/>
    </source>
</evidence>
<evidence type="ECO:0008006" key="4">
    <source>
        <dbReference type="Google" id="ProtNLM"/>
    </source>
</evidence>
<feature type="signal peptide" evidence="1">
    <location>
        <begin position="1"/>
        <end position="18"/>
    </location>
</feature>
<dbReference type="OrthoDB" id="1418805at2"/>
<dbReference type="Proteomes" id="UP000183257">
    <property type="component" value="Unassembled WGS sequence"/>
</dbReference>
<organism evidence="2 3">
    <name type="scientific">Cellulophaga fucicola</name>
    <dbReference type="NCBI Taxonomy" id="76595"/>
    <lineage>
        <taxon>Bacteria</taxon>
        <taxon>Pseudomonadati</taxon>
        <taxon>Bacteroidota</taxon>
        <taxon>Flavobacteriia</taxon>
        <taxon>Flavobacteriales</taxon>
        <taxon>Flavobacteriaceae</taxon>
        <taxon>Cellulophaga</taxon>
    </lineage>
</organism>
<reference evidence="3" key="1">
    <citation type="submission" date="2016-11" db="EMBL/GenBank/DDBJ databases">
        <authorList>
            <person name="Varghese N."/>
            <person name="Submissions S."/>
        </authorList>
    </citation>
    <scope>NUCLEOTIDE SEQUENCE [LARGE SCALE GENOMIC DNA]</scope>
    <source>
        <strain evidence="3">DSM 24786</strain>
    </source>
</reference>
<evidence type="ECO:0000256" key="1">
    <source>
        <dbReference type="SAM" id="SignalP"/>
    </source>
</evidence>
<dbReference type="RefSeq" id="WP_072304364.1">
    <property type="nucleotide sequence ID" value="NZ_FPIY01000004.1"/>
</dbReference>
<dbReference type="AlphaFoldDB" id="A0A1K1QL80"/>
<sequence>MKHLITIVFFLSSISLFSQDFNALKIRIGLLKTTSNFKVDSTGISKIQVPTYYCDTNELGNNWHVQDLNNDGLKDLIFTGTCQPYHQTAIFLNSKKGFQLVHDAPGKILSITNNTNGTEIHSYNPSCCCDYYSSLIKVTINNTSAVEESTISFHDKTIITASDKLYAKTISGILRSTPELDDVITKDPCTGEKVNGNVIGTIENEYVTVLNQEKNWLLVLIKQNDTYSNLGWVQKPKN</sequence>
<name>A0A1K1QL80_9FLAO</name>